<comment type="caution">
    <text evidence="2">The sequence shown here is derived from an EMBL/GenBank/DDBJ whole genome shotgun (WGS) entry which is preliminary data.</text>
</comment>
<name>A0AAD9A588_9PEZI</name>
<feature type="domain" description="DUF3669" evidence="1">
    <location>
        <begin position="211"/>
        <end position="247"/>
    </location>
</feature>
<gene>
    <name evidence="2" type="ORF">CCHR01_15822</name>
</gene>
<evidence type="ECO:0000313" key="2">
    <source>
        <dbReference type="EMBL" id="KAK1841558.1"/>
    </source>
</evidence>
<organism evidence="2 3">
    <name type="scientific">Colletotrichum chrysophilum</name>
    <dbReference type="NCBI Taxonomy" id="1836956"/>
    <lineage>
        <taxon>Eukaryota</taxon>
        <taxon>Fungi</taxon>
        <taxon>Dikarya</taxon>
        <taxon>Ascomycota</taxon>
        <taxon>Pezizomycotina</taxon>
        <taxon>Sordariomycetes</taxon>
        <taxon>Hypocreomycetidae</taxon>
        <taxon>Glomerellales</taxon>
        <taxon>Glomerellaceae</taxon>
        <taxon>Colletotrichum</taxon>
        <taxon>Colletotrichum gloeosporioides species complex</taxon>
    </lineage>
</organism>
<protein>
    <recommendedName>
        <fullName evidence="1">DUF3669 domain-containing protein</fullName>
    </recommendedName>
</protein>
<dbReference type="PANTHER" id="PTHR40780">
    <property type="entry name" value="DUF3669 DOMAIN-CONTAINING PROTEIN"/>
    <property type="match status" value="1"/>
</dbReference>
<accession>A0AAD9A588</accession>
<evidence type="ECO:0000313" key="3">
    <source>
        <dbReference type="Proteomes" id="UP001243330"/>
    </source>
</evidence>
<proteinExistence type="predicted"/>
<sequence>MAAVQPNMITQFTSNHSPGPLQHIGEGACSSVWCASSKSSPYSADMPLVIKREDMSDVRSITHEAEMHHHILQALANPRVATTLTTFRVNIPLSQGLLHHTNSAAWSQILPRLLAGYAASNALVSEKIHPFPFRMRKLLLKQLTACENRRRWRTLTSMWRDTLALMHWTAKVDANDVEFVLGQRRSDKIQQTLPCIGEKDFEPAALGPHAMNDQYYPRPGSNSPSDQRLWAVFREQFLKMSEGLLEGESEGVKKLPVMLMDMIEDTKGKSLRGGLVSEDRIEGQK</sequence>
<keyword evidence="3" id="KW-1185">Reference proteome</keyword>
<evidence type="ECO:0000259" key="1">
    <source>
        <dbReference type="Pfam" id="PF12417"/>
    </source>
</evidence>
<dbReference type="Pfam" id="PF12417">
    <property type="entry name" value="DUF3669"/>
    <property type="match status" value="1"/>
</dbReference>
<dbReference type="Proteomes" id="UP001243330">
    <property type="component" value="Unassembled WGS sequence"/>
</dbReference>
<reference evidence="2" key="1">
    <citation type="submission" date="2023-01" db="EMBL/GenBank/DDBJ databases">
        <title>Colletotrichum chrysophilum M932 genome sequence.</title>
        <authorList>
            <person name="Baroncelli R."/>
        </authorList>
    </citation>
    <scope>NUCLEOTIDE SEQUENCE</scope>
    <source>
        <strain evidence="2">M932</strain>
    </source>
</reference>
<dbReference type="PANTHER" id="PTHR40780:SF2">
    <property type="entry name" value="DUF3669 DOMAIN-CONTAINING PROTEIN"/>
    <property type="match status" value="1"/>
</dbReference>
<dbReference type="InterPro" id="IPR022137">
    <property type="entry name" value="Znf_prot_DUF3669"/>
</dbReference>
<dbReference type="EMBL" id="JAQOWY010000473">
    <property type="protein sequence ID" value="KAK1841558.1"/>
    <property type="molecule type" value="Genomic_DNA"/>
</dbReference>
<dbReference type="AlphaFoldDB" id="A0AAD9A588"/>